<dbReference type="InterPro" id="IPR013228">
    <property type="entry name" value="PE-PPE_C"/>
</dbReference>
<gene>
    <name evidence="3" type="ORF">MAUB_00590</name>
</gene>
<keyword evidence="4" id="KW-1185">Reference proteome</keyword>
<protein>
    <recommendedName>
        <fullName evidence="2">PE-PPE domain-containing protein</fullName>
    </recommendedName>
</protein>
<organism evidence="3 4">
    <name type="scientific">Mycolicibacterium aubagnense</name>
    <dbReference type="NCBI Taxonomy" id="319707"/>
    <lineage>
        <taxon>Bacteria</taxon>
        <taxon>Bacillati</taxon>
        <taxon>Actinomycetota</taxon>
        <taxon>Actinomycetes</taxon>
        <taxon>Mycobacteriales</taxon>
        <taxon>Mycobacteriaceae</taxon>
        <taxon>Mycolicibacterium</taxon>
    </lineage>
</organism>
<evidence type="ECO:0000313" key="3">
    <source>
        <dbReference type="EMBL" id="BBX82186.1"/>
    </source>
</evidence>
<evidence type="ECO:0000313" key="4">
    <source>
        <dbReference type="Proteomes" id="UP000465609"/>
    </source>
</evidence>
<feature type="compositionally biased region" description="Low complexity" evidence="1">
    <location>
        <begin position="432"/>
        <end position="446"/>
    </location>
</feature>
<proteinExistence type="predicted"/>
<evidence type="ECO:0000259" key="2">
    <source>
        <dbReference type="Pfam" id="PF08237"/>
    </source>
</evidence>
<name>A0ABN5YKI7_9MYCO</name>
<evidence type="ECO:0000256" key="1">
    <source>
        <dbReference type="SAM" id="MobiDB-lite"/>
    </source>
</evidence>
<sequence>MSTMAAERRSRSVLTGFGRAAIAVVVAITTWVGSLSVPAQAETVAFYMPGTSPTPPISQTVGVSALGAAVQGLMTTAYQIGYPASIGPFTGAGALALDYSVAQGVANLGAAIAAVPASDSVKLFGVSQGDIVLTYEEYALMAAGHSNNVTFVRLADPSGPTGILGRNAGLLLPGISCVVAPQDSPYNTINVVYQYDVFADWPAHQENLLADLNAVAGGVLFHNYWSYNVDLSTIPSSDVTTTVNSHGATTTTYFIRDNGLLPILQLAKNAGASEQVVNALQPILKPIVDGAYRPVSPNAWIAQKIFQTVVNTAVAGGVWTVNALRNTSITAASVVNTLSGVLTTAATRLQALTPAAAQKSPIAGSVDHTTTAVAAIPNAASDATKPNAAAPHGALSTTAVVKPTPVASATSNTKTPRTPAIVSSSPHAVSDTAGGARTPRAATATAGAVDPASSTSLTALTPTARRGSASVARLSSAQHSAASIAMVPSHSGLRQGGLTVTAAHGATAAEEILTRCLQQHP</sequence>
<accession>A0ABN5YKI7</accession>
<dbReference type="Proteomes" id="UP000465609">
    <property type="component" value="Chromosome"/>
</dbReference>
<feature type="domain" description="PE-PPE" evidence="2">
    <location>
        <begin position="76"/>
        <end position="292"/>
    </location>
</feature>
<reference evidence="3 4" key="1">
    <citation type="journal article" date="2019" name="Emerg. Microbes Infect.">
        <title>Comprehensive subspecies identification of 175 nontuberculous mycobacteria species based on 7547 genomic profiles.</title>
        <authorList>
            <person name="Matsumoto Y."/>
            <person name="Kinjo T."/>
            <person name="Motooka D."/>
            <person name="Nabeya D."/>
            <person name="Jung N."/>
            <person name="Uechi K."/>
            <person name="Horii T."/>
            <person name="Iida T."/>
            <person name="Fujita J."/>
            <person name="Nakamura S."/>
        </authorList>
    </citation>
    <scope>NUCLEOTIDE SEQUENCE [LARGE SCALE GENOMIC DNA]</scope>
    <source>
        <strain evidence="3 4">JCM 15296</strain>
    </source>
</reference>
<dbReference type="EMBL" id="AP022577">
    <property type="protein sequence ID" value="BBX82186.1"/>
    <property type="molecule type" value="Genomic_DNA"/>
</dbReference>
<feature type="region of interest" description="Disordered" evidence="1">
    <location>
        <begin position="404"/>
        <end position="446"/>
    </location>
</feature>
<feature type="compositionally biased region" description="Polar residues" evidence="1">
    <location>
        <begin position="407"/>
        <end position="427"/>
    </location>
</feature>
<dbReference type="Pfam" id="PF08237">
    <property type="entry name" value="PE-PPE"/>
    <property type="match status" value="1"/>
</dbReference>